<evidence type="ECO:0000313" key="6">
    <source>
        <dbReference type="Proteomes" id="UP000629025"/>
    </source>
</evidence>
<organism evidence="5 6">
    <name type="scientific">Marinobacterium zhoushanense</name>
    <dbReference type="NCBI Taxonomy" id="1679163"/>
    <lineage>
        <taxon>Bacteria</taxon>
        <taxon>Pseudomonadati</taxon>
        <taxon>Pseudomonadota</taxon>
        <taxon>Gammaproteobacteria</taxon>
        <taxon>Oceanospirillales</taxon>
        <taxon>Oceanospirillaceae</taxon>
        <taxon>Marinobacterium</taxon>
    </lineage>
</organism>
<sequence>MSILSYFRAKKQSSASVAKERLQVLVAYERNQRNQPDYLPQMQQEILAVIAKYVDVSVDDVQVNLDENCSILELNVTLPEASKSRA</sequence>
<dbReference type="EMBL" id="BMIJ01000004">
    <property type="protein sequence ID" value="GGB94443.1"/>
    <property type="molecule type" value="Genomic_DNA"/>
</dbReference>
<dbReference type="NCBIfam" id="TIGR01215">
    <property type="entry name" value="minE"/>
    <property type="match status" value="1"/>
</dbReference>
<dbReference type="InterPro" id="IPR005527">
    <property type="entry name" value="MinE"/>
</dbReference>
<dbReference type="Gene3D" id="3.30.1070.10">
    <property type="entry name" value="Cell division topological specificity factor MinE"/>
    <property type="match status" value="1"/>
</dbReference>
<dbReference type="NCBIfam" id="NF001422">
    <property type="entry name" value="PRK00296.1"/>
    <property type="match status" value="1"/>
</dbReference>
<evidence type="ECO:0000313" key="5">
    <source>
        <dbReference type="EMBL" id="GGB94443.1"/>
    </source>
</evidence>
<reference evidence="6" key="1">
    <citation type="journal article" date="2019" name="Int. J. Syst. Evol. Microbiol.">
        <title>The Global Catalogue of Microorganisms (GCM) 10K type strain sequencing project: providing services to taxonomists for standard genome sequencing and annotation.</title>
        <authorList>
            <consortium name="The Broad Institute Genomics Platform"/>
            <consortium name="The Broad Institute Genome Sequencing Center for Infectious Disease"/>
            <person name="Wu L."/>
            <person name="Ma J."/>
        </authorList>
    </citation>
    <scope>NUCLEOTIDE SEQUENCE [LARGE SCALE GENOMIC DNA]</scope>
    <source>
        <strain evidence="6">CGMCC 1.15341</strain>
    </source>
</reference>
<dbReference type="GO" id="GO:0051301">
    <property type="term" value="P:cell division"/>
    <property type="evidence" value="ECO:0007669"/>
    <property type="project" value="UniProtKB-KW"/>
</dbReference>
<keyword evidence="6" id="KW-1185">Reference proteome</keyword>
<dbReference type="HAMAP" id="MF_00262">
    <property type="entry name" value="MinE"/>
    <property type="match status" value="1"/>
</dbReference>
<evidence type="ECO:0000256" key="3">
    <source>
        <dbReference type="ARBA" id="ARBA00025265"/>
    </source>
</evidence>
<dbReference type="InterPro" id="IPR036707">
    <property type="entry name" value="MinE_sf"/>
</dbReference>
<dbReference type="SUPFAM" id="SSF55229">
    <property type="entry name" value="Cell division protein MinE topological specificity domain"/>
    <property type="match status" value="1"/>
</dbReference>
<comment type="caution">
    <text evidence="5">The sequence shown here is derived from an EMBL/GenBank/DDBJ whole genome shotgun (WGS) entry which is preliminary data.</text>
</comment>
<evidence type="ECO:0000256" key="4">
    <source>
        <dbReference type="HAMAP-Rule" id="MF_00262"/>
    </source>
</evidence>
<comment type="similarity">
    <text evidence="1 4">Belongs to the MinE family.</text>
</comment>
<dbReference type="Pfam" id="PF03776">
    <property type="entry name" value="MinE"/>
    <property type="match status" value="1"/>
</dbReference>
<comment type="function">
    <text evidence="3 4">Prevents the cell division inhibition by proteins MinC and MinD at internal division sites while permitting inhibition at polar sites. This ensures cell division at the proper site by restricting the formation of a division septum at the midpoint of the long axis of the cell.</text>
</comment>
<evidence type="ECO:0000256" key="1">
    <source>
        <dbReference type="ARBA" id="ARBA00008168"/>
    </source>
</evidence>
<dbReference type="RefSeq" id="WP_188747967.1">
    <property type="nucleotide sequence ID" value="NZ_BMIJ01000004.1"/>
</dbReference>
<keyword evidence="4" id="KW-0131">Cell cycle</keyword>
<proteinExistence type="inferred from homology"/>
<keyword evidence="4 5" id="KW-0132">Cell division</keyword>
<protein>
    <recommendedName>
        <fullName evidence="2 4">Cell division topological specificity factor</fullName>
    </recommendedName>
</protein>
<accession>A0ABQ1KBP8</accession>
<dbReference type="Proteomes" id="UP000629025">
    <property type="component" value="Unassembled WGS sequence"/>
</dbReference>
<evidence type="ECO:0000256" key="2">
    <source>
        <dbReference type="ARBA" id="ARBA00020112"/>
    </source>
</evidence>
<name>A0ABQ1KBP8_9GAMM</name>
<gene>
    <name evidence="4 5" type="primary">minE</name>
    <name evidence="5" type="ORF">GCM10011352_20620</name>
</gene>